<feature type="compositionally biased region" description="Low complexity" evidence="2">
    <location>
        <begin position="160"/>
        <end position="175"/>
    </location>
</feature>
<organism evidence="4 5">
    <name type="scientific">Cohnella rhizosphaerae</name>
    <dbReference type="NCBI Taxonomy" id="1457232"/>
    <lineage>
        <taxon>Bacteria</taxon>
        <taxon>Bacillati</taxon>
        <taxon>Bacillota</taxon>
        <taxon>Bacilli</taxon>
        <taxon>Bacillales</taxon>
        <taxon>Paenibacillaceae</taxon>
        <taxon>Cohnella</taxon>
    </lineage>
</organism>
<dbReference type="Pfam" id="PF03453">
    <property type="entry name" value="MoeA_N"/>
    <property type="match status" value="1"/>
</dbReference>
<accession>A0A9X4KNP3</accession>
<comment type="catalytic activity">
    <reaction evidence="1">
        <text>adenylyl-molybdopterin + molybdate = Mo-molybdopterin + AMP + H(+)</text>
        <dbReference type="Rhea" id="RHEA:35047"/>
        <dbReference type="ChEBI" id="CHEBI:15378"/>
        <dbReference type="ChEBI" id="CHEBI:36264"/>
        <dbReference type="ChEBI" id="CHEBI:62727"/>
        <dbReference type="ChEBI" id="CHEBI:71302"/>
        <dbReference type="ChEBI" id="CHEBI:456215"/>
    </reaction>
</comment>
<dbReference type="GO" id="GO:0046872">
    <property type="term" value="F:metal ion binding"/>
    <property type="evidence" value="ECO:0007669"/>
    <property type="project" value="UniProtKB-UniRule"/>
</dbReference>
<dbReference type="GO" id="GO:0061599">
    <property type="term" value="F:molybdopterin molybdotransferase activity"/>
    <property type="evidence" value="ECO:0007669"/>
    <property type="project" value="UniProtKB-UniRule"/>
</dbReference>
<feature type="domain" description="MoeA N-terminal and linker" evidence="3">
    <location>
        <begin position="8"/>
        <end position="122"/>
    </location>
</feature>
<dbReference type="InterPro" id="IPR036135">
    <property type="entry name" value="MoeA_linker/N_sf"/>
</dbReference>
<comment type="cofactor">
    <cofactor evidence="1">
        <name>Mg(2+)</name>
        <dbReference type="ChEBI" id="CHEBI:18420"/>
    </cofactor>
</comment>
<dbReference type="Gene3D" id="2.170.190.11">
    <property type="entry name" value="Molybdopterin biosynthesis moea protein, domain 3"/>
    <property type="match status" value="1"/>
</dbReference>
<keyword evidence="1" id="KW-0808">Transferase</keyword>
<feature type="region of interest" description="Disordered" evidence="2">
    <location>
        <begin position="145"/>
        <end position="228"/>
    </location>
</feature>
<dbReference type="GO" id="GO:0005829">
    <property type="term" value="C:cytosol"/>
    <property type="evidence" value="ECO:0007669"/>
    <property type="project" value="TreeGrafter"/>
</dbReference>
<evidence type="ECO:0000259" key="3">
    <source>
        <dbReference type="Pfam" id="PF03453"/>
    </source>
</evidence>
<comment type="caution">
    <text evidence="4">The sequence shown here is derived from an EMBL/GenBank/DDBJ whole genome shotgun (WGS) entry which is preliminary data.</text>
</comment>
<feature type="compositionally biased region" description="Basic residues" evidence="2">
    <location>
        <begin position="187"/>
        <end position="205"/>
    </location>
</feature>
<dbReference type="PANTHER" id="PTHR10192:SF5">
    <property type="entry name" value="GEPHYRIN"/>
    <property type="match status" value="1"/>
</dbReference>
<dbReference type="Proteomes" id="UP001153404">
    <property type="component" value="Unassembled WGS sequence"/>
</dbReference>
<dbReference type="Gene3D" id="3.90.105.10">
    <property type="entry name" value="Molybdopterin biosynthesis moea protein, domain 2"/>
    <property type="match status" value="1"/>
</dbReference>
<comment type="function">
    <text evidence="1">Catalyzes the insertion of molybdate into adenylated molybdopterin with the concomitant release of AMP.</text>
</comment>
<dbReference type="SUPFAM" id="SSF63882">
    <property type="entry name" value="MoeA N-terminal region -like"/>
    <property type="match status" value="1"/>
</dbReference>
<sequence length="228" mass="24227">MDVGTRSPLDEAQRRILAWAVPTVAEGMPLLKANGLRLAEPVRTHAPIPAFARSGMDGYAVIAADLASASPQSPVMLRLLQGDARGAVTHRVRPGEAMRVGTGGPLPEGADTVVMQEAVAIKEGGDGIRQAVFFAAGDKGQACDRGWRRGSGRERADRCGNANRAGPGRAAGFPGHSEAPRISQAQGHRRYRRRRCRARRGRAGHRAGTQRQYADAAGIDRIGGGENR</sequence>
<dbReference type="PANTHER" id="PTHR10192">
    <property type="entry name" value="MOLYBDOPTERIN BIOSYNTHESIS PROTEIN"/>
    <property type="match status" value="1"/>
</dbReference>
<dbReference type="EC" id="2.10.1.1" evidence="1"/>
<keyword evidence="1" id="KW-0479">Metal-binding</keyword>
<evidence type="ECO:0000313" key="4">
    <source>
        <dbReference type="EMBL" id="MDG0808279.1"/>
    </source>
</evidence>
<keyword evidence="1" id="KW-0460">Magnesium</keyword>
<comment type="pathway">
    <text evidence="1">Cofactor biosynthesis; molybdopterin biosynthesis.</text>
</comment>
<name>A0A9X4KNP3_9BACL</name>
<dbReference type="GO" id="GO:0006777">
    <property type="term" value="P:Mo-molybdopterin cofactor biosynthetic process"/>
    <property type="evidence" value="ECO:0007669"/>
    <property type="project" value="UniProtKB-UniRule"/>
</dbReference>
<comment type="similarity">
    <text evidence="1">Belongs to the MoeA family.</text>
</comment>
<evidence type="ECO:0000256" key="2">
    <source>
        <dbReference type="SAM" id="MobiDB-lite"/>
    </source>
</evidence>
<dbReference type="EMBL" id="JAPDIA010000001">
    <property type="protein sequence ID" value="MDG0808279.1"/>
    <property type="molecule type" value="Genomic_DNA"/>
</dbReference>
<evidence type="ECO:0000256" key="1">
    <source>
        <dbReference type="RuleBase" id="RU365090"/>
    </source>
</evidence>
<proteinExistence type="inferred from homology"/>
<feature type="compositionally biased region" description="Low complexity" evidence="2">
    <location>
        <begin position="206"/>
        <end position="220"/>
    </location>
</feature>
<protein>
    <recommendedName>
        <fullName evidence="1">Molybdopterin molybdenumtransferase</fullName>
        <ecNumber evidence="1">2.10.1.1</ecNumber>
    </recommendedName>
</protein>
<feature type="compositionally biased region" description="Basic and acidic residues" evidence="2">
    <location>
        <begin position="145"/>
        <end position="158"/>
    </location>
</feature>
<keyword evidence="1" id="KW-0501">Molybdenum cofactor biosynthesis</keyword>
<dbReference type="InterPro" id="IPR038987">
    <property type="entry name" value="MoeA-like"/>
</dbReference>
<reference evidence="4" key="1">
    <citation type="submission" date="2022-10" db="EMBL/GenBank/DDBJ databases">
        <title>Comparative genomic analysis of Cohnella hashimotonis sp. nov., isolated from the International Space Station.</title>
        <authorList>
            <person name="Simpson A."/>
            <person name="Venkateswaran K."/>
        </authorList>
    </citation>
    <scope>NUCLEOTIDE SEQUENCE</scope>
    <source>
        <strain evidence="4">DSM 28161</strain>
    </source>
</reference>
<dbReference type="InterPro" id="IPR005110">
    <property type="entry name" value="MoeA_linker/N"/>
</dbReference>
<dbReference type="RefSeq" id="WP_277528660.1">
    <property type="nucleotide sequence ID" value="NZ_JAPDIA010000001.1"/>
</dbReference>
<gene>
    <name evidence="4" type="ORF">OMP40_01750</name>
</gene>
<keyword evidence="5" id="KW-1185">Reference proteome</keyword>
<keyword evidence="1" id="KW-0500">Molybdenum</keyword>
<evidence type="ECO:0000313" key="5">
    <source>
        <dbReference type="Proteomes" id="UP001153404"/>
    </source>
</evidence>
<dbReference type="AlphaFoldDB" id="A0A9X4KNP3"/>